<evidence type="ECO:0000256" key="3">
    <source>
        <dbReference type="ARBA" id="ARBA00022525"/>
    </source>
</evidence>
<dbReference type="InterPro" id="IPR021158">
    <property type="entry name" value="Pept_M10A_Zn_BS"/>
</dbReference>
<evidence type="ECO:0000256" key="5">
    <source>
        <dbReference type="ARBA" id="ARBA00022670"/>
    </source>
</evidence>
<evidence type="ECO:0000256" key="16">
    <source>
        <dbReference type="PIRSR" id="PIRSR001191-2"/>
    </source>
</evidence>
<feature type="binding site" description="in inhibited form" evidence="17">
    <location>
        <position position="65"/>
    </location>
    <ligand>
        <name>Zn(2+)</name>
        <dbReference type="ChEBI" id="CHEBI:29105"/>
        <label>2</label>
        <note>catalytic</note>
    </ligand>
</feature>
<feature type="repeat" description="Hemopexin" evidence="20">
    <location>
        <begin position="309"/>
        <end position="354"/>
    </location>
</feature>
<dbReference type="GO" id="GO:0031012">
    <property type="term" value="C:extracellular matrix"/>
    <property type="evidence" value="ECO:0007669"/>
    <property type="project" value="InterPro"/>
</dbReference>
<keyword evidence="12" id="KW-0482">Metalloprotease</keyword>
<reference evidence="22" key="3">
    <citation type="submission" date="2025-09" db="UniProtKB">
        <authorList>
            <consortium name="Ensembl"/>
        </authorList>
    </citation>
    <scope>IDENTIFICATION</scope>
</reference>
<dbReference type="GeneTree" id="ENSGT00940000154907"/>
<sequence length="448" mass="51745">QDDLQFAEEYLHRFYNLVESANRTKRSSDLNSIEEKLKEMQIFFGLNASGHLDSNTIEVMKEPRCGVPDVYFYRSNTKVNLWSQNILTYRVGQYTRDLPQRTVDNLIHSALKVWSDVSQLTFVPSSDKADIMIHFAKKGHGDLFPFDGPGGTLAHAYGPSDGIGGDTHFDDDEHWSSEFNGYNLYLVAAHEFGHALGLSHSSDHRSLMYPTYKRRNINGLLLSPQDIQNIQKLYGPRSSYLRWPYFFLFPFSLPLRLEEKCDGNLTFDAVARSGEMILFFRDRRLWWFSQTPQLEVKEGIISQLFPKIKSNIDAAYDVPQKGLLYIFKGLKYLTTKDLKVRGNFKSIKKLGFPSSVKQIDGAVYNQKIGKTLFFVGNQYWSYNEDRKIMDQGFPRLIEDDFPGIENNVNAVFEMDGFLNFFSGPKMYKYNNKKKKVVEIKDLNTWLGC</sequence>
<dbReference type="FunFam" id="2.110.10.10:FF:000002">
    <property type="entry name" value="Matrix metallopeptidase 3"/>
    <property type="match status" value="1"/>
</dbReference>
<feature type="binding site" evidence="17">
    <location>
        <position position="173"/>
    </location>
    <ligand>
        <name>Ca(2+)</name>
        <dbReference type="ChEBI" id="CHEBI:29108"/>
        <label>1</label>
    </ligand>
</feature>
<dbReference type="InterPro" id="IPR024079">
    <property type="entry name" value="MetalloPept_cat_dom_sf"/>
</dbReference>
<evidence type="ECO:0000256" key="7">
    <source>
        <dbReference type="ARBA" id="ARBA00022729"/>
    </source>
</evidence>
<dbReference type="InterPro" id="IPR036375">
    <property type="entry name" value="Hemopexin-like_dom_sf"/>
</dbReference>
<dbReference type="OMA" id="QDKCAPD"/>
<feature type="repeat" description="Hemopexin" evidence="20">
    <location>
        <begin position="405"/>
        <end position="448"/>
    </location>
</feature>
<feature type="active site" evidence="15">
    <location>
        <position position="191"/>
    </location>
</feature>
<feature type="binding site" evidence="17">
    <location>
        <position position="97"/>
    </location>
    <ligand>
        <name>Ca(2+)</name>
        <dbReference type="ChEBI" id="CHEBI:29108"/>
        <label>1</label>
    </ligand>
</feature>
<dbReference type="PANTHER" id="PTHR10201:SF306">
    <property type="entry name" value="MATRILYSIN-LIKE"/>
    <property type="match status" value="1"/>
</dbReference>
<dbReference type="PROSITE" id="PS51642">
    <property type="entry name" value="HEMOPEXIN_2"/>
    <property type="match status" value="4"/>
</dbReference>
<comment type="cofactor">
    <cofactor evidence="17">
        <name>Ca(2+)</name>
        <dbReference type="ChEBI" id="CHEBI:29108"/>
    </cofactor>
    <text evidence="17">Can bind about 5 Ca(2+) ions per subunit.</text>
</comment>
<dbReference type="GO" id="GO:0004222">
    <property type="term" value="F:metalloendopeptidase activity"/>
    <property type="evidence" value="ECO:0007669"/>
    <property type="project" value="InterPro"/>
</dbReference>
<evidence type="ECO:0000256" key="10">
    <source>
        <dbReference type="ARBA" id="ARBA00022833"/>
    </source>
</evidence>
<keyword evidence="23" id="KW-1185">Reference proteome</keyword>
<feature type="disulfide bond" evidence="18">
    <location>
        <begin position="261"/>
        <end position="448"/>
    </location>
</feature>
<dbReference type="SUPFAM" id="SSF55486">
    <property type="entry name" value="Metalloproteases ('zincins'), catalytic domain"/>
    <property type="match status" value="1"/>
</dbReference>
<keyword evidence="14 18" id="KW-1015">Disulfide bond</keyword>
<comment type="similarity">
    <text evidence="2">Belongs to the peptidase M10A family.</text>
</comment>
<feature type="binding site" evidence="17">
    <location>
        <position position="315"/>
    </location>
    <ligand>
        <name>Ca(2+)</name>
        <dbReference type="ChEBI" id="CHEBI:29108"/>
        <label>5</label>
    </ligand>
</feature>
<feature type="binding site" evidence="17">
    <location>
        <position position="362"/>
    </location>
    <ligand>
        <name>Ca(2+)</name>
        <dbReference type="ChEBI" id="CHEBI:29108"/>
        <label>5</label>
    </ligand>
</feature>
<accession>H3B4I7</accession>
<gene>
    <name evidence="22" type="primary">LOC102362863</name>
</gene>
<name>H3B4I7_LATCH</name>
<dbReference type="AlphaFoldDB" id="H3B4I7"/>
<keyword evidence="5" id="KW-0645">Protease</keyword>
<feature type="binding site" evidence="16">
    <location>
        <position position="200"/>
    </location>
    <ligand>
        <name>Zn(2+)</name>
        <dbReference type="ChEBI" id="CHEBI:29105"/>
        <label>2</label>
        <note>catalytic</note>
    </ligand>
</feature>
<feature type="repeat" description="Hemopexin" evidence="20">
    <location>
        <begin position="356"/>
        <end position="404"/>
    </location>
</feature>
<dbReference type="PRINTS" id="PR00138">
    <property type="entry name" value="MATRIXIN"/>
</dbReference>
<dbReference type="PROSITE" id="PS00546">
    <property type="entry name" value="CYSTEINE_SWITCH"/>
    <property type="match status" value="1"/>
</dbReference>
<dbReference type="Pfam" id="PF01471">
    <property type="entry name" value="PG_binding_1"/>
    <property type="match status" value="1"/>
</dbReference>
<evidence type="ECO:0000256" key="13">
    <source>
        <dbReference type="ARBA" id="ARBA00023145"/>
    </source>
</evidence>
<feature type="binding site" evidence="17">
    <location>
        <position position="411"/>
    </location>
    <ligand>
        <name>Ca(2+)</name>
        <dbReference type="ChEBI" id="CHEBI:29108"/>
        <label>5</label>
    </ligand>
</feature>
<feature type="binding site" evidence="17">
    <location>
        <position position="173"/>
    </location>
    <ligand>
        <name>Ca(2+)</name>
        <dbReference type="ChEBI" id="CHEBI:29108"/>
        <label>3</label>
    </ligand>
</feature>
<dbReference type="InParanoid" id="H3B4I7"/>
<dbReference type="InterPro" id="IPR006026">
    <property type="entry name" value="Peptidase_Metallo"/>
</dbReference>
<feature type="short sequence motif" description="Cysteine switch" evidence="19">
    <location>
        <begin position="63"/>
        <end position="70"/>
    </location>
</feature>
<protein>
    <recommendedName>
        <fullName evidence="21">Peptidase metallopeptidase domain-containing protein</fullName>
    </recommendedName>
</protein>
<feature type="binding site" evidence="17">
    <location>
        <position position="155"/>
    </location>
    <ligand>
        <name>Zn(2+)</name>
        <dbReference type="ChEBI" id="CHEBI:29105"/>
        <label>1</label>
    </ligand>
</feature>
<dbReference type="SUPFAM" id="SSF50923">
    <property type="entry name" value="Hemopexin-like domain"/>
    <property type="match status" value="1"/>
</dbReference>
<dbReference type="GO" id="GO:0008270">
    <property type="term" value="F:zinc ion binding"/>
    <property type="evidence" value="ECO:0007669"/>
    <property type="project" value="InterPro"/>
</dbReference>
<dbReference type="GO" id="GO:0030574">
    <property type="term" value="P:collagen catabolic process"/>
    <property type="evidence" value="ECO:0007669"/>
    <property type="project" value="TreeGrafter"/>
</dbReference>
<dbReference type="Pfam" id="PF00045">
    <property type="entry name" value="Hemopexin"/>
    <property type="match status" value="1"/>
</dbReference>
<keyword evidence="4" id="KW-0272">Extracellular matrix</keyword>
<evidence type="ECO:0000256" key="6">
    <source>
        <dbReference type="ARBA" id="ARBA00022723"/>
    </source>
</evidence>
<dbReference type="HOGENOM" id="CLU_015489_6_0_1"/>
<feature type="binding site" evidence="17">
    <location>
        <position position="208"/>
    </location>
    <ligand>
        <name>Zn(2+)</name>
        <dbReference type="ChEBI" id="CHEBI:29105"/>
        <label>2</label>
        <note>catalytic</note>
    </ligand>
</feature>
<dbReference type="InterPro" id="IPR036365">
    <property type="entry name" value="PGBD-like_sf"/>
</dbReference>
<keyword evidence="7" id="KW-0732">Signal</keyword>
<evidence type="ECO:0000256" key="1">
    <source>
        <dbReference type="ARBA" id="ARBA00004498"/>
    </source>
</evidence>
<evidence type="ECO:0000256" key="14">
    <source>
        <dbReference type="ARBA" id="ARBA00023157"/>
    </source>
</evidence>
<feature type="binding site" evidence="17">
    <location>
        <position position="147"/>
    </location>
    <ligand>
        <name>Ca(2+)</name>
        <dbReference type="ChEBI" id="CHEBI:29108"/>
        <label>3</label>
    </ligand>
</feature>
<feature type="binding site" evidence="17">
    <location>
        <position position="168"/>
    </location>
    <ligand>
        <name>Zn(2+)</name>
        <dbReference type="ChEBI" id="CHEBI:29105"/>
        <label>1</label>
    </ligand>
</feature>
<dbReference type="InterPro" id="IPR000585">
    <property type="entry name" value="Hemopexin-like_dom"/>
</dbReference>
<dbReference type="InterPro" id="IPR002477">
    <property type="entry name" value="Peptidoglycan-bd-like"/>
</dbReference>
<evidence type="ECO:0000256" key="8">
    <source>
        <dbReference type="ARBA" id="ARBA00022737"/>
    </source>
</evidence>
<keyword evidence="10 16" id="KW-0862">Zinc</keyword>
<feature type="binding site" evidence="17">
    <location>
        <position position="140"/>
    </location>
    <ligand>
        <name>Zn(2+)</name>
        <dbReference type="ChEBI" id="CHEBI:29105"/>
        <label>1</label>
    </ligand>
</feature>
<feature type="binding site" evidence="17">
    <location>
        <position position="268"/>
    </location>
    <ligand>
        <name>Ca(2+)</name>
        <dbReference type="ChEBI" id="CHEBI:29108"/>
        <label>4</label>
    </ligand>
</feature>
<keyword evidence="8" id="KW-0677">Repeat</keyword>
<evidence type="ECO:0000313" key="23">
    <source>
        <dbReference type="Proteomes" id="UP000008672"/>
    </source>
</evidence>
<feature type="repeat" description="Hemopexin" evidence="20">
    <location>
        <begin position="258"/>
        <end position="308"/>
    </location>
</feature>
<evidence type="ECO:0000256" key="9">
    <source>
        <dbReference type="ARBA" id="ARBA00022801"/>
    </source>
</evidence>
<feature type="binding site" evidence="17">
    <location>
        <position position="130"/>
    </location>
    <ligand>
        <name>Ca(2+)</name>
        <dbReference type="ChEBI" id="CHEBI:29108"/>
        <label>2</label>
    </ligand>
</feature>
<feature type="binding site" evidence="17">
    <location>
        <position position="166"/>
    </location>
    <ligand>
        <name>Ca(2+)</name>
        <dbReference type="ChEBI" id="CHEBI:29108"/>
        <label>2</label>
    </ligand>
</feature>
<dbReference type="SMART" id="SM00120">
    <property type="entry name" value="HX"/>
    <property type="match status" value="4"/>
</dbReference>
<reference evidence="23" key="1">
    <citation type="submission" date="2011-08" db="EMBL/GenBank/DDBJ databases">
        <title>The draft genome of Latimeria chalumnae.</title>
        <authorList>
            <person name="Di Palma F."/>
            <person name="Alfoldi J."/>
            <person name="Johnson J."/>
            <person name="Berlin A."/>
            <person name="Gnerre S."/>
            <person name="Jaffe D."/>
            <person name="MacCallum I."/>
            <person name="Young S."/>
            <person name="Walker B.J."/>
            <person name="Lander E."/>
            <person name="Lindblad-Toh K."/>
        </authorList>
    </citation>
    <scope>NUCLEOTIDE SEQUENCE [LARGE SCALE GENOMIC DNA]</scope>
    <source>
        <strain evidence="23">Wild caught</strain>
    </source>
</reference>
<dbReference type="EMBL" id="AFYH01094595">
    <property type="status" value="NOT_ANNOTATED_CDS"/>
    <property type="molecule type" value="Genomic_DNA"/>
</dbReference>
<comment type="cofactor">
    <cofactor evidence="17">
        <name>Zn(2+)</name>
        <dbReference type="ChEBI" id="CHEBI:29105"/>
    </cofactor>
    <text evidence="17">Binds 2 Zn(2+) ions per subunit.</text>
</comment>
<dbReference type="STRING" id="7897.ENSLACP00000016808"/>
<evidence type="ECO:0000256" key="17">
    <source>
        <dbReference type="PIRSR" id="PIRSR621190-2"/>
    </source>
</evidence>
<proteinExistence type="inferred from homology"/>
<dbReference type="InterPro" id="IPR018487">
    <property type="entry name" value="Hemopexin-like_repeat"/>
</dbReference>
<dbReference type="EMBL" id="AFYH01094596">
    <property type="status" value="NOT_ANNOTATED_CDS"/>
    <property type="molecule type" value="Genomic_DNA"/>
</dbReference>
<feature type="binding site" evidence="17">
    <location>
        <position position="148"/>
    </location>
    <ligand>
        <name>Ca(2+)</name>
        <dbReference type="ChEBI" id="CHEBI:29108"/>
        <label>3</label>
    </ligand>
</feature>
<dbReference type="Gene3D" id="2.110.10.10">
    <property type="entry name" value="Hemopexin-like domain"/>
    <property type="match status" value="1"/>
</dbReference>
<evidence type="ECO:0000259" key="21">
    <source>
        <dbReference type="SMART" id="SM00235"/>
    </source>
</evidence>
<keyword evidence="6 16" id="KW-0479">Metal-binding</keyword>
<feature type="binding site" evidence="17">
    <location>
        <position position="171"/>
    </location>
    <ligand>
        <name>Ca(2+)</name>
        <dbReference type="ChEBI" id="CHEBI:29108"/>
        <label>1</label>
    </ligand>
</feature>
<evidence type="ECO:0000256" key="2">
    <source>
        <dbReference type="ARBA" id="ARBA00010370"/>
    </source>
</evidence>
<dbReference type="PIRSF" id="PIRSF001191">
    <property type="entry name" value="Peptidase_M10A_matrix"/>
    <property type="match status" value="1"/>
</dbReference>
<feature type="binding site" evidence="17">
    <location>
        <position position="164"/>
    </location>
    <ligand>
        <name>Ca(2+)</name>
        <dbReference type="ChEBI" id="CHEBI:29108"/>
        <label>2</label>
    </ligand>
</feature>
<dbReference type="CDD" id="cd00094">
    <property type="entry name" value="HX"/>
    <property type="match status" value="1"/>
</dbReference>
<evidence type="ECO:0000256" key="20">
    <source>
        <dbReference type="PROSITE-ProRule" id="PRU01011"/>
    </source>
</evidence>
<keyword evidence="3" id="KW-0964">Secreted</keyword>
<evidence type="ECO:0000256" key="11">
    <source>
        <dbReference type="ARBA" id="ARBA00022837"/>
    </source>
</evidence>
<comment type="subcellular location">
    <subcellularLocation>
        <location evidence="1">Secreted</location>
        <location evidence="1">Extracellular space</location>
        <location evidence="1">Extracellular matrix</location>
    </subcellularLocation>
</comment>
<organism evidence="22 23">
    <name type="scientific">Latimeria chalumnae</name>
    <name type="common">Coelacanth</name>
    <dbReference type="NCBI Taxonomy" id="7897"/>
    <lineage>
        <taxon>Eukaryota</taxon>
        <taxon>Metazoa</taxon>
        <taxon>Chordata</taxon>
        <taxon>Craniata</taxon>
        <taxon>Vertebrata</taxon>
        <taxon>Euteleostomi</taxon>
        <taxon>Coelacanthiformes</taxon>
        <taxon>Coelacanthidae</taxon>
        <taxon>Latimeria</taxon>
    </lineage>
</organism>
<dbReference type="eggNOG" id="KOG1565">
    <property type="taxonomic scope" value="Eukaryota"/>
</dbReference>
<feature type="binding site" evidence="16">
    <location>
        <position position="194"/>
    </location>
    <ligand>
        <name>Zn(2+)</name>
        <dbReference type="ChEBI" id="CHEBI:29105"/>
        <label>2</label>
        <note>catalytic</note>
    </ligand>
</feature>
<feature type="binding site" evidence="17">
    <location>
        <position position="313"/>
    </location>
    <ligand>
        <name>Ca(2+)</name>
        <dbReference type="ChEBI" id="CHEBI:29108"/>
        <label>4</label>
    </ligand>
</feature>
<dbReference type="EMBL" id="AFYH01094597">
    <property type="status" value="NOT_ANNOTATED_CDS"/>
    <property type="molecule type" value="Genomic_DNA"/>
</dbReference>
<evidence type="ECO:0000313" key="22">
    <source>
        <dbReference type="Ensembl" id="ENSLACP00000016808.1"/>
    </source>
</evidence>
<evidence type="ECO:0000256" key="18">
    <source>
        <dbReference type="PIRSR" id="PIRSR621190-3"/>
    </source>
</evidence>
<dbReference type="PANTHER" id="PTHR10201">
    <property type="entry name" value="MATRIX METALLOPROTEINASE"/>
    <property type="match status" value="1"/>
</dbReference>
<dbReference type="EMBL" id="AFYH01094594">
    <property type="status" value="NOT_ANNOTATED_CDS"/>
    <property type="molecule type" value="Genomic_DNA"/>
</dbReference>
<keyword evidence="9" id="KW-0378">Hydrolase</keyword>
<feature type="binding site" evidence="17">
    <location>
        <position position="170"/>
    </location>
    <ligand>
        <name>Ca(2+)</name>
        <dbReference type="ChEBI" id="CHEBI:29108"/>
        <label>3</label>
    </ligand>
</feature>
<dbReference type="SMART" id="SM00235">
    <property type="entry name" value="ZnMc"/>
    <property type="match status" value="1"/>
</dbReference>
<dbReference type="Proteomes" id="UP000008672">
    <property type="component" value="Unassembled WGS sequence"/>
</dbReference>
<feature type="binding site" evidence="16">
    <location>
        <position position="190"/>
    </location>
    <ligand>
        <name>Zn(2+)</name>
        <dbReference type="ChEBI" id="CHEBI:29105"/>
        <label>2</label>
        <note>catalytic</note>
    </ligand>
</feature>
<dbReference type="GO" id="GO:0006508">
    <property type="term" value="P:proteolysis"/>
    <property type="evidence" value="ECO:0007669"/>
    <property type="project" value="UniProtKB-KW"/>
</dbReference>
<dbReference type="InterPro" id="IPR033739">
    <property type="entry name" value="M10A_MMP"/>
</dbReference>
<reference evidence="22" key="2">
    <citation type="submission" date="2025-08" db="UniProtKB">
        <authorList>
            <consortium name="Ensembl"/>
        </authorList>
    </citation>
    <scope>IDENTIFICATION</scope>
</reference>
<dbReference type="InterPro" id="IPR001818">
    <property type="entry name" value="Pept_M10_metallopeptidase"/>
</dbReference>
<evidence type="ECO:0000256" key="19">
    <source>
        <dbReference type="PIRSR" id="PIRSR621190-5"/>
    </source>
</evidence>
<feature type="binding site" evidence="17">
    <location>
        <position position="142"/>
    </location>
    <ligand>
        <name>Zn(2+)</name>
        <dbReference type="ChEBI" id="CHEBI:29105"/>
        <label>1</label>
    </ligand>
</feature>
<dbReference type="Ensembl" id="ENSLACT00000016926.1">
    <property type="protein sequence ID" value="ENSLACP00000016808.1"/>
    <property type="gene ID" value="ENSLACG00000014804.1"/>
</dbReference>
<evidence type="ECO:0000256" key="15">
    <source>
        <dbReference type="PIRSR" id="PIRSR001191-1"/>
    </source>
</evidence>
<dbReference type="FunFam" id="3.40.390.10:FF:000007">
    <property type="entry name" value="Collagenase 3"/>
    <property type="match status" value="1"/>
</dbReference>
<feature type="domain" description="Peptidase metallopeptidase" evidence="21">
    <location>
        <begin position="78"/>
        <end position="236"/>
    </location>
</feature>
<dbReference type="SUPFAM" id="SSF47090">
    <property type="entry name" value="PGBD-like"/>
    <property type="match status" value="1"/>
</dbReference>
<dbReference type="CDD" id="cd04278">
    <property type="entry name" value="ZnMc_MMP"/>
    <property type="match status" value="1"/>
</dbReference>
<keyword evidence="11 17" id="KW-0106">Calcium</keyword>
<evidence type="ECO:0000256" key="12">
    <source>
        <dbReference type="ARBA" id="ARBA00023049"/>
    </source>
</evidence>
<keyword evidence="13" id="KW-0865">Zymogen</keyword>
<evidence type="ECO:0000256" key="4">
    <source>
        <dbReference type="ARBA" id="ARBA00022530"/>
    </source>
</evidence>
<dbReference type="InterPro" id="IPR021190">
    <property type="entry name" value="Pept_M10A"/>
</dbReference>
<dbReference type="GO" id="GO:0030198">
    <property type="term" value="P:extracellular matrix organization"/>
    <property type="evidence" value="ECO:0007669"/>
    <property type="project" value="TreeGrafter"/>
</dbReference>
<dbReference type="Gene3D" id="3.40.390.10">
    <property type="entry name" value="Collagenase (Catalytic Domain)"/>
    <property type="match status" value="1"/>
</dbReference>
<dbReference type="Pfam" id="PF00413">
    <property type="entry name" value="Peptidase_M10"/>
    <property type="match status" value="1"/>
</dbReference>